<dbReference type="EMBL" id="CP159253">
    <property type="protein sequence ID" value="XCG51096.1"/>
    <property type="molecule type" value="Genomic_DNA"/>
</dbReference>
<organism evidence="1">
    <name type="scientific">Mesorhizobium sp. WSM2240</name>
    <dbReference type="NCBI Taxonomy" id="3228851"/>
    <lineage>
        <taxon>Bacteria</taxon>
        <taxon>Pseudomonadati</taxon>
        <taxon>Pseudomonadota</taxon>
        <taxon>Alphaproteobacteria</taxon>
        <taxon>Hyphomicrobiales</taxon>
        <taxon>Phyllobacteriaceae</taxon>
        <taxon>Mesorhizobium</taxon>
    </lineage>
</organism>
<sequence length="548" mass="61568">MHENDEELRWRLEVLKAQLESGKIYIADHLVDDLKKSLGAVRYSLDGRIDLATVDSRVRSMSLVTAFMHQRDKAKAAISLIDISRMYFEFVEKNLGFLAKQASENSLDAAEFASAIISIPAAVDELSTNASKFLEALGEFWDSVADSSHYHLQDLMASKAIFGGDLFPSYTQNIASSVGLYIDTIILGDPFWNSKHVFDHGSAKQKAFYLAKHAINVLQYRDLATEDFPKPIVVFSPFRSSIDDDEKSFLQRIATEDGLKHASALYGRQFKTIEELKEFSALLDTPEKVMSTLVDPSRLLFDTEWTEPLQAQIRRALNGEWGELTNDPHAGRMIAGQCFGRMGQATDLLLKSRYLSGVPLIDAPTSWQYFNWKLEYNSALTPEHQAHLHMVKGLQHVAQSDEQWLGKIPPEALIEMRKEGAFEEIRNVLGSGVEELAIANPTGFFRTSDKIVDNIRNAFADHMKEVSNLRKKKIKFAGYDVGSMLIAGGIDITSIIAGTPTFGAASFAVNQLVDAPKLRDIPERYRTLKNAHNELRKSPMGMFFRHRK</sequence>
<name>A0AAU8CY20_9HYPH</name>
<reference evidence="1" key="1">
    <citation type="submission" date="2024-06" db="EMBL/GenBank/DDBJ databases">
        <title>Mesorhizobium karijinii sp. nov., a symbiont of the iconic Swainsona formosa from arid Australia.</title>
        <authorList>
            <person name="Hill Y.J."/>
            <person name="Watkin E.L.J."/>
            <person name="O'Hara G.W."/>
            <person name="Terpolilli J."/>
            <person name="Tye M.L."/>
            <person name="Kohlmeier M.G."/>
        </authorList>
    </citation>
    <scope>NUCLEOTIDE SEQUENCE</scope>
    <source>
        <strain evidence="1">WSM2240</strain>
    </source>
</reference>
<dbReference type="RefSeq" id="WP_353641393.1">
    <property type="nucleotide sequence ID" value="NZ_CP159253.1"/>
</dbReference>
<dbReference type="AlphaFoldDB" id="A0AAU8CY20"/>
<evidence type="ECO:0000313" key="1">
    <source>
        <dbReference type="EMBL" id="XCG51096.1"/>
    </source>
</evidence>
<gene>
    <name evidence="1" type="ORF">ABVK50_11725</name>
</gene>
<proteinExistence type="predicted"/>
<protein>
    <submittedName>
        <fullName evidence="1">Uncharacterized protein</fullName>
    </submittedName>
</protein>
<accession>A0AAU8CY20</accession>